<reference evidence="2 3" key="1">
    <citation type="submission" date="2019-10" db="EMBL/GenBank/DDBJ databases">
        <authorList>
            <person name="Wolf R A."/>
        </authorList>
    </citation>
    <scope>NUCLEOTIDE SEQUENCE [LARGE SCALE GENOMIC DNA]</scope>
    <source>
        <strain evidence="2">Collinsella_aerofaciens_DSM_13712</strain>
    </source>
</reference>
<feature type="region of interest" description="Disordered" evidence="1">
    <location>
        <begin position="37"/>
        <end position="56"/>
    </location>
</feature>
<organism evidence="2 3">
    <name type="scientific">Collinsella aerofaciens</name>
    <dbReference type="NCBI Taxonomy" id="74426"/>
    <lineage>
        <taxon>Bacteria</taxon>
        <taxon>Bacillati</taxon>
        <taxon>Actinomycetota</taxon>
        <taxon>Coriobacteriia</taxon>
        <taxon>Coriobacteriales</taxon>
        <taxon>Coriobacteriaceae</taxon>
        <taxon>Collinsella</taxon>
    </lineage>
</organism>
<evidence type="ECO:0000313" key="2">
    <source>
        <dbReference type="EMBL" id="VWL99075.1"/>
    </source>
</evidence>
<evidence type="ECO:0000313" key="3">
    <source>
        <dbReference type="Proteomes" id="UP000368032"/>
    </source>
</evidence>
<name>A0A5K1J775_9ACTN</name>
<gene>
    <name evidence="2" type="ORF">CKJAJONC_01902</name>
</gene>
<proteinExistence type="predicted"/>
<evidence type="ECO:0008006" key="4">
    <source>
        <dbReference type="Google" id="ProtNLM"/>
    </source>
</evidence>
<sequence length="56" mass="5847">MCSSPDDAVAGLQECDLPGARFPYIWLDAICIKSSGEGRAKSTAPGGVGMMNWTPS</sequence>
<protein>
    <recommendedName>
        <fullName evidence="4">Heterokaryon incompatibility domain-containing protein</fullName>
    </recommendedName>
</protein>
<dbReference type="EMBL" id="CABWIF010000024">
    <property type="protein sequence ID" value="VWL99075.1"/>
    <property type="molecule type" value="Genomic_DNA"/>
</dbReference>
<accession>A0A5K1J775</accession>
<dbReference type="AlphaFoldDB" id="A0A5K1J775"/>
<dbReference type="Proteomes" id="UP000368032">
    <property type="component" value="Unassembled WGS sequence"/>
</dbReference>
<evidence type="ECO:0000256" key="1">
    <source>
        <dbReference type="SAM" id="MobiDB-lite"/>
    </source>
</evidence>